<evidence type="ECO:0000256" key="6">
    <source>
        <dbReference type="RuleBase" id="RU003983"/>
    </source>
</evidence>
<evidence type="ECO:0000259" key="7">
    <source>
        <dbReference type="Pfam" id="PF01435"/>
    </source>
</evidence>
<protein>
    <submittedName>
        <fullName evidence="8">M48 family metalloprotease</fullName>
    </submittedName>
</protein>
<keyword evidence="2" id="KW-0479">Metal-binding</keyword>
<keyword evidence="4 6" id="KW-0862">Zinc</keyword>
<keyword evidence="1 6" id="KW-0645">Protease</keyword>
<dbReference type="Proteomes" id="UP000547674">
    <property type="component" value="Unassembled WGS sequence"/>
</dbReference>
<dbReference type="Gene3D" id="3.30.2010.10">
    <property type="entry name" value="Metalloproteases ('zincins'), catalytic domain"/>
    <property type="match status" value="1"/>
</dbReference>
<organism evidence="8 9">
    <name type="scientific">Eiseniibacteriota bacterium</name>
    <dbReference type="NCBI Taxonomy" id="2212470"/>
    <lineage>
        <taxon>Bacteria</taxon>
        <taxon>Candidatus Eiseniibacteriota</taxon>
    </lineage>
</organism>
<dbReference type="InterPro" id="IPR051156">
    <property type="entry name" value="Mito/Outer_Membr_Metalloprot"/>
</dbReference>
<reference evidence="8 9" key="1">
    <citation type="submission" date="2020-03" db="EMBL/GenBank/DDBJ databases">
        <title>Metabolic flexibility allows generalist bacteria to become dominant in a frequently disturbed ecosystem.</title>
        <authorList>
            <person name="Chen Y.-J."/>
            <person name="Leung P.M."/>
            <person name="Bay S.K."/>
            <person name="Hugenholtz P."/>
            <person name="Kessler A.J."/>
            <person name="Shelley G."/>
            <person name="Waite D.W."/>
            <person name="Cook P.L."/>
            <person name="Greening C."/>
        </authorList>
    </citation>
    <scope>NUCLEOTIDE SEQUENCE [LARGE SCALE GENOMIC DNA]</scope>
    <source>
        <strain evidence="8">SS_bin_28</strain>
    </source>
</reference>
<dbReference type="EMBL" id="JABDJR010000619">
    <property type="protein sequence ID" value="NNF08138.1"/>
    <property type="molecule type" value="Genomic_DNA"/>
</dbReference>
<evidence type="ECO:0000256" key="5">
    <source>
        <dbReference type="ARBA" id="ARBA00023049"/>
    </source>
</evidence>
<dbReference type="PANTHER" id="PTHR22726:SF1">
    <property type="entry name" value="METALLOENDOPEPTIDASE OMA1, MITOCHONDRIAL"/>
    <property type="match status" value="1"/>
</dbReference>
<evidence type="ECO:0000256" key="2">
    <source>
        <dbReference type="ARBA" id="ARBA00022723"/>
    </source>
</evidence>
<dbReference type="GO" id="GO:0051603">
    <property type="term" value="P:proteolysis involved in protein catabolic process"/>
    <property type="evidence" value="ECO:0007669"/>
    <property type="project" value="TreeGrafter"/>
</dbReference>
<dbReference type="PANTHER" id="PTHR22726">
    <property type="entry name" value="METALLOENDOPEPTIDASE OMA1"/>
    <property type="match status" value="1"/>
</dbReference>
<evidence type="ECO:0000256" key="4">
    <source>
        <dbReference type="ARBA" id="ARBA00022833"/>
    </source>
</evidence>
<name>A0A7Y2H3V4_UNCEI</name>
<accession>A0A7Y2H3V4</accession>
<sequence length="304" mass="32879">MKTPITQTVTLILLALGVITLGWGCKAASIATDIAAESGVISEEERDSANRTIEAFRKSAEEMTEEEEYYIGRAVAADIISRYGVVQNRSVTEYLNRVGKAVSLTSSRPEIYNDYHFAILDSDEINAFAAPGGFVFITRGMLKLVPNEEALSMVLGHEIAHVANRHGLEAINKNRLLEAFAVLGNEAGKTLDREEVVKLTKLYEGAVGDIVKTLIESGYSRSQEKDADHQGCEFAANLGYEAGAMLEFLGAMDKAAAGGGGMFETHPPAQDRIATLRPIVKSLGDRGTESSARTTRFQKAMASL</sequence>
<evidence type="ECO:0000313" key="9">
    <source>
        <dbReference type="Proteomes" id="UP000547674"/>
    </source>
</evidence>
<dbReference type="AlphaFoldDB" id="A0A7Y2H3V4"/>
<evidence type="ECO:0000256" key="1">
    <source>
        <dbReference type="ARBA" id="ARBA00022670"/>
    </source>
</evidence>
<dbReference type="GO" id="GO:0046872">
    <property type="term" value="F:metal ion binding"/>
    <property type="evidence" value="ECO:0007669"/>
    <property type="project" value="UniProtKB-KW"/>
</dbReference>
<keyword evidence="3 6" id="KW-0378">Hydrolase</keyword>
<comment type="caution">
    <text evidence="8">The sequence shown here is derived from an EMBL/GenBank/DDBJ whole genome shotgun (WGS) entry which is preliminary data.</text>
</comment>
<proteinExistence type="inferred from homology"/>
<comment type="cofactor">
    <cofactor evidence="6">
        <name>Zn(2+)</name>
        <dbReference type="ChEBI" id="CHEBI:29105"/>
    </cofactor>
    <text evidence="6">Binds 1 zinc ion per subunit.</text>
</comment>
<gene>
    <name evidence="8" type="ORF">HKN21_15345</name>
</gene>
<dbReference type="GO" id="GO:0004222">
    <property type="term" value="F:metalloendopeptidase activity"/>
    <property type="evidence" value="ECO:0007669"/>
    <property type="project" value="InterPro"/>
</dbReference>
<dbReference type="GO" id="GO:0016020">
    <property type="term" value="C:membrane"/>
    <property type="evidence" value="ECO:0007669"/>
    <property type="project" value="TreeGrafter"/>
</dbReference>
<keyword evidence="5 6" id="KW-0482">Metalloprotease</keyword>
<feature type="domain" description="Peptidase M48" evidence="7">
    <location>
        <begin position="92"/>
        <end position="277"/>
    </location>
</feature>
<dbReference type="InterPro" id="IPR001915">
    <property type="entry name" value="Peptidase_M48"/>
</dbReference>
<evidence type="ECO:0000256" key="3">
    <source>
        <dbReference type="ARBA" id="ARBA00022801"/>
    </source>
</evidence>
<dbReference type="Pfam" id="PF01435">
    <property type="entry name" value="Peptidase_M48"/>
    <property type="match status" value="1"/>
</dbReference>
<evidence type="ECO:0000313" key="8">
    <source>
        <dbReference type="EMBL" id="NNF08138.1"/>
    </source>
</evidence>
<comment type="similarity">
    <text evidence="6">Belongs to the peptidase M48 family.</text>
</comment>